<comment type="caution">
    <text evidence="3">The sequence shown here is derived from an EMBL/GenBank/DDBJ whole genome shotgun (WGS) entry which is preliminary data.</text>
</comment>
<accession>A0A8H7AH67</accession>
<dbReference type="Proteomes" id="UP000606974">
    <property type="component" value="Unassembled WGS sequence"/>
</dbReference>
<feature type="transmembrane region" description="Helical" evidence="2">
    <location>
        <begin position="75"/>
        <end position="95"/>
    </location>
</feature>
<evidence type="ECO:0000313" key="4">
    <source>
        <dbReference type="Proteomes" id="UP000606974"/>
    </source>
</evidence>
<name>A0A8H7AH67_9EURO</name>
<protein>
    <submittedName>
        <fullName evidence="3">Uncharacterized protein</fullName>
    </submittedName>
</protein>
<evidence type="ECO:0000256" key="1">
    <source>
        <dbReference type="SAM" id="MobiDB-lite"/>
    </source>
</evidence>
<keyword evidence="2" id="KW-0472">Membrane</keyword>
<dbReference type="AlphaFoldDB" id="A0A8H7AH67"/>
<evidence type="ECO:0000313" key="3">
    <source>
        <dbReference type="EMBL" id="KAF7505085.1"/>
    </source>
</evidence>
<keyword evidence="2" id="KW-0812">Transmembrane</keyword>
<proteinExistence type="predicted"/>
<reference evidence="3" key="1">
    <citation type="submission" date="2020-02" db="EMBL/GenBank/DDBJ databases">
        <authorList>
            <person name="Palmer J.M."/>
        </authorList>
    </citation>
    <scope>NUCLEOTIDE SEQUENCE</scope>
    <source>
        <strain evidence="3">EPUS1.4</strain>
        <tissue evidence="3">Thallus</tissue>
    </source>
</reference>
<feature type="transmembrane region" description="Helical" evidence="2">
    <location>
        <begin position="101"/>
        <end position="122"/>
    </location>
</feature>
<feature type="region of interest" description="Disordered" evidence="1">
    <location>
        <begin position="162"/>
        <end position="198"/>
    </location>
</feature>
<dbReference type="EMBL" id="JAACFV010000119">
    <property type="protein sequence ID" value="KAF7505085.1"/>
    <property type="molecule type" value="Genomic_DNA"/>
</dbReference>
<feature type="compositionally biased region" description="Low complexity" evidence="1">
    <location>
        <begin position="162"/>
        <end position="173"/>
    </location>
</feature>
<keyword evidence="2" id="KW-1133">Transmembrane helix</keyword>
<organism evidence="3 4">
    <name type="scientific">Endocarpon pusillum</name>
    <dbReference type="NCBI Taxonomy" id="364733"/>
    <lineage>
        <taxon>Eukaryota</taxon>
        <taxon>Fungi</taxon>
        <taxon>Dikarya</taxon>
        <taxon>Ascomycota</taxon>
        <taxon>Pezizomycotina</taxon>
        <taxon>Eurotiomycetes</taxon>
        <taxon>Chaetothyriomycetidae</taxon>
        <taxon>Verrucariales</taxon>
        <taxon>Verrucariaceae</taxon>
        <taxon>Endocarpon</taxon>
    </lineage>
</organism>
<gene>
    <name evidence="3" type="ORF">GJ744_001304</name>
</gene>
<keyword evidence="4" id="KW-1185">Reference proteome</keyword>
<sequence>MDHLVIEAKNLRLPLISCFEEPEKTTRLPMAKIVIVGTVNGVTPHNDPIWELAHCSELARLWWLARSINPNSNSYWSLVVVMAVATTLSMIGPILTLRPHALLLIIGAIWAAAVFIPADIFIQTMLASVPITLSIPLASQKRPKKDQLILVEETISTVTTSTTPQISILTPPSTGGGPNTTPAALRLPPSPPQSIFNR</sequence>
<evidence type="ECO:0000256" key="2">
    <source>
        <dbReference type="SAM" id="Phobius"/>
    </source>
</evidence>